<keyword evidence="4" id="KW-0963">Cytoplasm</keyword>
<evidence type="ECO:0000256" key="10">
    <source>
        <dbReference type="PIRSR" id="PIRSR036696-2"/>
    </source>
</evidence>
<evidence type="ECO:0000256" key="1">
    <source>
        <dbReference type="ARBA" id="ARBA00004496"/>
    </source>
</evidence>
<accession>A0A9P0B5E4</accession>
<dbReference type="PANTHER" id="PTHR45892">
    <property type="entry name" value="AMINOACYLASE-1"/>
    <property type="match status" value="1"/>
</dbReference>
<dbReference type="InterPro" id="IPR011650">
    <property type="entry name" value="Peptidase_M20_dimer"/>
</dbReference>
<feature type="binding site" evidence="10">
    <location>
        <position position="116"/>
    </location>
    <ligand>
        <name>Zn(2+)</name>
        <dbReference type="ChEBI" id="CHEBI:29105"/>
        <label>1</label>
    </ligand>
</feature>
<dbReference type="SUPFAM" id="SSF53187">
    <property type="entry name" value="Zn-dependent exopeptidases"/>
    <property type="match status" value="1"/>
</dbReference>
<dbReference type="EMBL" id="OV121135">
    <property type="protein sequence ID" value="CAH0555897.1"/>
    <property type="molecule type" value="Genomic_DNA"/>
</dbReference>
<feature type="active site" description="Proton acceptor" evidence="9">
    <location>
        <position position="150"/>
    </location>
</feature>
<evidence type="ECO:0000313" key="12">
    <source>
        <dbReference type="EMBL" id="CAH0555897.1"/>
    </source>
</evidence>
<evidence type="ECO:0000256" key="4">
    <source>
        <dbReference type="ARBA" id="ARBA00022490"/>
    </source>
</evidence>
<dbReference type="GO" id="GO:0004046">
    <property type="term" value="F:aminoacylase activity"/>
    <property type="evidence" value="ECO:0007669"/>
    <property type="project" value="UniProtKB-EC"/>
</dbReference>
<evidence type="ECO:0000256" key="2">
    <source>
        <dbReference type="ARBA" id="ARBA00006247"/>
    </source>
</evidence>
<evidence type="ECO:0000256" key="5">
    <source>
        <dbReference type="ARBA" id="ARBA00022723"/>
    </source>
</evidence>
<dbReference type="FunFam" id="3.30.70.360:FF:000005">
    <property type="entry name" value="Putative Aminoacylase-1"/>
    <property type="match status" value="1"/>
</dbReference>
<dbReference type="InterPro" id="IPR002933">
    <property type="entry name" value="Peptidase_M20"/>
</dbReference>
<dbReference type="FunFam" id="3.40.630.10:FF:000019">
    <property type="entry name" value="Aminoacylase 1"/>
    <property type="match status" value="1"/>
</dbReference>
<evidence type="ECO:0000256" key="9">
    <source>
        <dbReference type="PIRSR" id="PIRSR036696-1"/>
    </source>
</evidence>
<feature type="binding site" evidence="10">
    <location>
        <position position="84"/>
    </location>
    <ligand>
        <name>Zn(2+)</name>
        <dbReference type="ChEBI" id="CHEBI:29105"/>
        <label>1</label>
    </ligand>
</feature>
<dbReference type="Pfam" id="PF01546">
    <property type="entry name" value="Peptidase_M20"/>
    <property type="match status" value="1"/>
</dbReference>
<organism evidence="12 13">
    <name type="scientific">Brassicogethes aeneus</name>
    <name type="common">Rape pollen beetle</name>
    <name type="synonym">Meligethes aeneus</name>
    <dbReference type="NCBI Taxonomy" id="1431903"/>
    <lineage>
        <taxon>Eukaryota</taxon>
        <taxon>Metazoa</taxon>
        <taxon>Ecdysozoa</taxon>
        <taxon>Arthropoda</taxon>
        <taxon>Hexapoda</taxon>
        <taxon>Insecta</taxon>
        <taxon>Pterygota</taxon>
        <taxon>Neoptera</taxon>
        <taxon>Endopterygota</taxon>
        <taxon>Coleoptera</taxon>
        <taxon>Polyphaga</taxon>
        <taxon>Cucujiformia</taxon>
        <taxon>Nitidulidae</taxon>
        <taxon>Meligethinae</taxon>
        <taxon>Brassicogethes</taxon>
    </lineage>
</organism>
<keyword evidence="13" id="KW-1185">Reference proteome</keyword>
<comment type="similarity">
    <text evidence="2">Belongs to the peptidase M20A family.</text>
</comment>
<feature type="binding site" evidence="10">
    <location>
        <position position="178"/>
    </location>
    <ligand>
        <name>Zn(2+)</name>
        <dbReference type="ChEBI" id="CHEBI:29105"/>
        <label>1</label>
    </ligand>
</feature>
<evidence type="ECO:0000313" key="13">
    <source>
        <dbReference type="Proteomes" id="UP001154078"/>
    </source>
</evidence>
<dbReference type="InterPro" id="IPR036264">
    <property type="entry name" value="Bact_exopeptidase_dim_dom"/>
</dbReference>
<keyword evidence="5 10" id="KW-0479">Metal-binding</keyword>
<dbReference type="NCBIfam" id="TIGR01880">
    <property type="entry name" value="Ac-peptdase-euk"/>
    <property type="match status" value="1"/>
</dbReference>
<dbReference type="InterPro" id="IPR001261">
    <property type="entry name" value="ArgE/DapE_CS"/>
</dbReference>
<evidence type="ECO:0000256" key="6">
    <source>
        <dbReference type="ARBA" id="ARBA00022801"/>
    </source>
</evidence>
<proteinExistence type="inferred from homology"/>
<dbReference type="Gene3D" id="1.10.150.900">
    <property type="match status" value="1"/>
</dbReference>
<dbReference type="InterPro" id="IPR052083">
    <property type="entry name" value="Aminoacylase-1_M20A"/>
</dbReference>
<dbReference type="Gene3D" id="3.40.630.10">
    <property type="entry name" value="Zn peptidases"/>
    <property type="match status" value="1"/>
</dbReference>
<dbReference type="EC" id="3.5.1.14" evidence="3"/>
<dbReference type="GO" id="GO:0006520">
    <property type="term" value="P:amino acid metabolic process"/>
    <property type="evidence" value="ECO:0007669"/>
    <property type="project" value="InterPro"/>
</dbReference>
<feature type="binding site" evidence="10">
    <location>
        <position position="151"/>
    </location>
    <ligand>
        <name>Zn(2+)</name>
        <dbReference type="ChEBI" id="CHEBI:29105"/>
        <label>2</label>
    </ligand>
</feature>
<keyword evidence="7 10" id="KW-0862">Zinc</keyword>
<dbReference type="Pfam" id="PF07687">
    <property type="entry name" value="M20_dimer"/>
    <property type="match status" value="1"/>
</dbReference>
<dbReference type="AlphaFoldDB" id="A0A9P0B5E4"/>
<reference evidence="12" key="1">
    <citation type="submission" date="2021-12" db="EMBL/GenBank/DDBJ databases">
        <authorList>
            <person name="King R."/>
        </authorList>
    </citation>
    <scope>NUCLEOTIDE SEQUENCE</scope>
</reference>
<dbReference type="GO" id="GO:0046872">
    <property type="term" value="F:metal ion binding"/>
    <property type="evidence" value="ECO:0007669"/>
    <property type="project" value="UniProtKB-KW"/>
</dbReference>
<dbReference type="SUPFAM" id="SSF55031">
    <property type="entry name" value="Bacterial exopeptidase dimerisation domain"/>
    <property type="match status" value="1"/>
</dbReference>
<comment type="subcellular location">
    <subcellularLocation>
        <location evidence="1">Cytoplasm</location>
    </subcellularLocation>
</comment>
<dbReference type="PROSITE" id="PS00759">
    <property type="entry name" value="ARGE_DAPE_CPG2_2"/>
    <property type="match status" value="1"/>
</dbReference>
<feature type="binding site" evidence="10">
    <location>
        <position position="376"/>
    </location>
    <ligand>
        <name>Zn(2+)</name>
        <dbReference type="ChEBI" id="CHEBI:29105"/>
        <label>2</label>
    </ligand>
</feature>
<dbReference type="GO" id="GO:0005737">
    <property type="term" value="C:cytoplasm"/>
    <property type="evidence" value="ECO:0007669"/>
    <property type="project" value="UniProtKB-SubCell"/>
</dbReference>
<evidence type="ECO:0000256" key="3">
    <source>
        <dbReference type="ARBA" id="ARBA00011913"/>
    </source>
</evidence>
<dbReference type="Proteomes" id="UP001154078">
    <property type="component" value="Chromosome 4"/>
</dbReference>
<sequence>MVVITAEEKSKLDNQALNNFQEYLGIPSVHPNIDYEPCVKFLKVQAKYLGLPVKVVQITESKPLVVVTWLGTNPLLPSIALSSHMDVVPVYEEKWTQKPFGANIVDGKVYARGAQDMKCVAIQYFEAIRRMKLKNIKLLRTLNLIFTPDEEIGGVDGMKKFVQTQEFKNLNVGFALDEGMASENDDFDVFYGERCIWQMQIHCPGTPGHGSLLLDNTAGEKVSHVLNKIFEFRLQEKLKLENNPDFTIGDVTTINLTKLQGGVQNNVVPPELTFTIDCRIPVTVDVVQWEATVNQWCREAGSDVFMEFCQKQPQIAPTRIDASNPYWVAFKQAASKIGVKLRTKIFPGGTDSKHLRGIGIPVLGFSPINNTPILLHDNDEFLGVNTFLKGIDIYMELIGAVANVPEK</sequence>
<gene>
    <name evidence="12" type="ORF">MELIAE_LOCUS7150</name>
</gene>
<dbReference type="InterPro" id="IPR010159">
    <property type="entry name" value="N-acyl_aa_amidohydrolase"/>
</dbReference>
<dbReference type="OrthoDB" id="3064516at2759"/>
<dbReference type="Gene3D" id="3.30.70.360">
    <property type="match status" value="1"/>
</dbReference>
<dbReference type="PROSITE" id="PS00758">
    <property type="entry name" value="ARGE_DAPE_CPG2_1"/>
    <property type="match status" value="1"/>
</dbReference>
<evidence type="ECO:0000256" key="8">
    <source>
        <dbReference type="ARBA" id="ARBA00029656"/>
    </source>
</evidence>
<evidence type="ECO:0000259" key="11">
    <source>
        <dbReference type="Pfam" id="PF07687"/>
    </source>
</evidence>
<comment type="cofactor">
    <cofactor evidence="10">
        <name>Zn(2+)</name>
        <dbReference type="ChEBI" id="CHEBI:29105"/>
    </cofactor>
    <text evidence="10">Binds 2 Zn(2+) ions per subunit.</text>
</comment>
<dbReference type="PIRSF" id="PIRSF036696">
    <property type="entry name" value="ACY-1"/>
    <property type="match status" value="1"/>
</dbReference>
<name>A0A9P0B5E4_BRAAE</name>
<feature type="binding site" evidence="10">
    <location>
        <position position="116"/>
    </location>
    <ligand>
        <name>Zn(2+)</name>
        <dbReference type="ChEBI" id="CHEBI:29105"/>
        <label>2</label>
    </ligand>
</feature>
<keyword evidence="6" id="KW-0378">Hydrolase</keyword>
<protein>
    <recommendedName>
        <fullName evidence="3">N-acyl-aliphatic-L-amino acid amidohydrolase</fullName>
        <ecNumber evidence="3">3.5.1.14</ecNumber>
    </recommendedName>
    <alternativeName>
        <fullName evidence="8">N-acyl-L-amino-acid amidohydrolase</fullName>
    </alternativeName>
</protein>
<feature type="domain" description="Peptidase M20 dimerisation" evidence="11">
    <location>
        <begin position="191"/>
        <end position="301"/>
    </location>
</feature>
<feature type="active site" evidence="9">
    <location>
        <position position="86"/>
    </location>
</feature>
<dbReference type="FunFam" id="1.10.150.900:FF:000001">
    <property type="entry name" value="Aminoacylase-1, putative"/>
    <property type="match status" value="1"/>
</dbReference>
<evidence type="ECO:0000256" key="7">
    <source>
        <dbReference type="ARBA" id="ARBA00022833"/>
    </source>
</evidence>
<dbReference type="PANTHER" id="PTHR45892:SF1">
    <property type="entry name" value="AMINOACYLASE-1"/>
    <property type="match status" value="1"/>
</dbReference>